<dbReference type="EMBL" id="AP019782">
    <property type="protein sequence ID" value="BBL69735.1"/>
    <property type="molecule type" value="Genomic_DNA"/>
</dbReference>
<evidence type="ECO:0000313" key="3">
    <source>
        <dbReference type="EMBL" id="BBL69735.1"/>
    </source>
</evidence>
<evidence type="ECO:0000256" key="1">
    <source>
        <dbReference type="SAM" id="SignalP"/>
    </source>
</evidence>
<keyword evidence="1" id="KW-0732">Signal</keyword>
<protein>
    <submittedName>
        <fullName evidence="3">Transglycosylase</fullName>
    </submittedName>
</protein>
<evidence type="ECO:0000313" key="4">
    <source>
        <dbReference type="Proteomes" id="UP000824988"/>
    </source>
</evidence>
<organism evidence="3 4">
    <name type="scientific">Methylogaea oryzae</name>
    <dbReference type="NCBI Taxonomy" id="1295382"/>
    <lineage>
        <taxon>Bacteria</taxon>
        <taxon>Pseudomonadati</taxon>
        <taxon>Pseudomonadota</taxon>
        <taxon>Gammaproteobacteria</taxon>
        <taxon>Methylococcales</taxon>
        <taxon>Methylococcaceae</taxon>
        <taxon>Methylogaea</taxon>
    </lineage>
</organism>
<dbReference type="InterPro" id="IPR008258">
    <property type="entry name" value="Transglycosylase_SLT_dom_1"/>
</dbReference>
<dbReference type="Pfam" id="PF01464">
    <property type="entry name" value="SLT"/>
    <property type="match status" value="1"/>
</dbReference>
<feature type="signal peptide" evidence="1">
    <location>
        <begin position="1"/>
        <end position="34"/>
    </location>
</feature>
<dbReference type="Proteomes" id="UP000824988">
    <property type="component" value="Chromosome"/>
</dbReference>
<feature type="chain" id="PRO_5034779751" evidence="1">
    <location>
        <begin position="35"/>
        <end position="228"/>
    </location>
</feature>
<proteinExistence type="predicted"/>
<evidence type="ECO:0000259" key="2">
    <source>
        <dbReference type="Pfam" id="PF01464"/>
    </source>
</evidence>
<feature type="domain" description="Transglycosylase SLT" evidence="2">
    <location>
        <begin position="70"/>
        <end position="176"/>
    </location>
</feature>
<reference evidence="3" key="1">
    <citation type="submission" date="2019-06" db="EMBL/GenBank/DDBJ databases">
        <title>Complete genome sequence of Methylogaea oryzae strain JCM16910.</title>
        <authorList>
            <person name="Asakawa S."/>
        </authorList>
    </citation>
    <scope>NUCLEOTIDE SEQUENCE</scope>
    <source>
        <strain evidence="3">E10</strain>
    </source>
</reference>
<name>A0A8D5AL24_9GAMM</name>
<dbReference type="KEGG" id="moz:MoryE10_03410"/>
<accession>A0A8D5AL24</accession>
<dbReference type="AlphaFoldDB" id="A0A8D5AL24"/>
<gene>
    <name evidence="3" type="ORF">MoryE10_03410</name>
</gene>
<sequence length="228" mass="25213">MFGYSDYDRWDIASWLLALLLLCLASCAPEPVAAADTIPRAAIRYRGDLVRQAHLVWGLEAPVADFAGQIHQESAWRPEAESKFAGGLAQFTPDTARWICGAYPAITLSPGPSTEDAKRCDVFNPTWAVRALVTYDKHLWDRISARDACDRMAMALSAYNGGLGWLNRDVRAASSKGLDPLIWWDGVALANAGRAAWAIRENRDYPQKILRRWSPLYAAGGWGRSVCS</sequence>
<dbReference type="RefSeq" id="WP_221048026.1">
    <property type="nucleotide sequence ID" value="NZ_AP019782.1"/>
</dbReference>
<keyword evidence="4" id="KW-1185">Reference proteome</keyword>